<evidence type="ECO:0000256" key="2">
    <source>
        <dbReference type="ARBA" id="ARBA00007447"/>
    </source>
</evidence>
<evidence type="ECO:0000256" key="4">
    <source>
        <dbReference type="ARBA" id="ARBA00022729"/>
    </source>
</evidence>
<keyword evidence="4" id="KW-0732">Signal</keyword>
<protein>
    <recommendedName>
        <fullName evidence="5">Peptidase A1 domain-containing protein</fullName>
    </recommendedName>
</protein>
<dbReference type="SUPFAM" id="SSF50630">
    <property type="entry name" value="Acid proteases"/>
    <property type="match status" value="1"/>
</dbReference>
<evidence type="ECO:0000259" key="5">
    <source>
        <dbReference type="PROSITE" id="PS51767"/>
    </source>
</evidence>
<reference evidence="6" key="1">
    <citation type="submission" date="2022-04" db="EMBL/GenBank/DDBJ databases">
        <title>A functionally conserved STORR gene fusion in Papaver species that diverged 16.8 million years ago.</title>
        <authorList>
            <person name="Catania T."/>
        </authorList>
    </citation>
    <scope>NUCLEOTIDE SEQUENCE</scope>
    <source>
        <strain evidence="6">S-188037</strain>
    </source>
</reference>
<dbReference type="InterPro" id="IPR032799">
    <property type="entry name" value="TAXi_C"/>
</dbReference>
<dbReference type="Proteomes" id="UP001202328">
    <property type="component" value="Unassembled WGS sequence"/>
</dbReference>
<comment type="caution">
    <text evidence="6">The sequence shown here is derived from an EMBL/GenBank/DDBJ whole genome shotgun (WGS) entry which is preliminary data.</text>
</comment>
<dbReference type="EMBL" id="JAJJMB010011896">
    <property type="protein sequence ID" value="KAI3895619.1"/>
    <property type="molecule type" value="Genomic_DNA"/>
</dbReference>
<proteinExistence type="inferred from homology"/>
<dbReference type="PANTHER" id="PTHR47965:SF22">
    <property type="entry name" value="EUKARYOTIC ASPARTYL PROTEASE FAMILY PROTEIN"/>
    <property type="match status" value="1"/>
</dbReference>
<dbReference type="PANTHER" id="PTHR47965">
    <property type="entry name" value="ASPARTYL PROTEASE-RELATED"/>
    <property type="match status" value="1"/>
</dbReference>
<evidence type="ECO:0000256" key="3">
    <source>
        <dbReference type="ARBA" id="ARBA00022525"/>
    </source>
</evidence>
<dbReference type="Pfam" id="PF14543">
    <property type="entry name" value="TAXi_N"/>
    <property type="match status" value="1"/>
</dbReference>
<dbReference type="FunFam" id="2.40.70.10:FF:000041">
    <property type="entry name" value="Basic 7S globulin"/>
    <property type="match status" value="1"/>
</dbReference>
<comment type="similarity">
    <text evidence="2">Belongs to the peptidase A1 family.</text>
</comment>
<dbReference type="PROSITE" id="PS51767">
    <property type="entry name" value="PEPTIDASE_A1"/>
    <property type="match status" value="1"/>
</dbReference>
<dbReference type="GO" id="GO:0005576">
    <property type="term" value="C:extracellular region"/>
    <property type="evidence" value="ECO:0007669"/>
    <property type="project" value="UniProtKB-SubCell"/>
</dbReference>
<dbReference type="GO" id="GO:0006508">
    <property type="term" value="P:proteolysis"/>
    <property type="evidence" value="ECO:0007669"/>
    <property type="project" value="InterPro"/>
</dbReference>
<dbReference type="AlphaFoldDB" id="A0AAD4XB53"/>
<gene>
    <name evidence="6" type="ORF">MKW98_025410</name>
</gene>
<dbReference type="GO" id="GO:0004190">
    <property type="term" value="F:aspartic-type endopeptidase activity"/>
    <property type="evidence" value="ECO:0007669"/>
    <property type="project" value="InterPro"/>
</dbReference>
<dbReference type="Pfam" id="PF14541">
    <property type="entry name" value="TAXi_C"/>
    <property type="match status" value="1"/>
</dbReference>
<comment type="subcellular location">
    <subcellularLocation>
        <location evidence="1">Secreted</location>
        <location evidence="1">Extracellular space</location>
    </subcellularLocation>
</comment>
<keyword evidence="3" id="KW-0964">Secreted</keyword>
<dbReference type="InterPro" id="IPR021109">
    <property type="entry name" value="Peptidase_aspartic_dom_sf"/>
</dbReference>
<organism evidence="6 7">
    <name type="scientific">Papaver atlanticum</name>
    <dbReference type="NCBI Taxonomy" id="357466"/>
    <lineage>
        <taxon>Eukaryota</taxon>
        <taxon>Viridiplantae</taxon>
        <taxon>Streptophyta</taxon>
        <taxon>Embryophyta</taxon>
        <taxon>Tracheophyta</taxon>
        <taxon>Spermatophyta</taxon>
        <taxon>Magnoliopsida</taxon>
        <taxon>Ranunculales</taxon>
        <taxon>Papaveraceae</taxon>
        <taxon>Papaveroideae</taxon>
        <taxon>Papaver</taxon>
    </lineage>
</organism>
<dbReference type="InterPro" id="IPR032861">
    <property type="entry name" value="TAXi_N"/>
</dbReference>
<feature type="domain" description="Peptidase A1" evidence="5">
    <location>
        <begin position="56"/>
        <end position="420"/>
    </location>
</feature>
<dbReference type="InterPro" id="IPR033121">
    <property type="entry name" value="PEPTIDASE_A1"/>
</dbReference>
<evidence type="ECO:0000313" key="7">
    <source>
        <dbReference type="Proteomes" id="UP001202328"/>
    </source>
</evidence>
<dbReference type="Gene3D" id="2.40.70.10">
    <property type="entry name" value="Acid Proteases"/>
    <property type="match status" value="2"/>
</dbReference>
<evidence type="ECO:0000256" key="1">
    <source>
        <dbReference type="ARBA" id="ARBA00004239"/>
    </source>
</evidence>
<accession>A0AAD4XB53</accession>
<sequence>MASLLLIQSSFSPLFFATTILLVFCSVCFLNDQPTSSSRPQGLVFPVTKDGSTLQYLTSIMQRTPLVSQSLVVDLAGEHPWVNCEKGYVSSSNRTLNCFGRECSKLQLSSTVCLHKPAQPRYKSFMGCLVFPSNKLPGGNFTSGYLTSDVVSMQSCINGSTTGPYVTARKFSFGCGSTSLLKGLAKGVKGIAGFGPFGISVPSQLSLVFRIPRVFAMCLPSSTSSKGVIFIGGGPYKMQPGIDLSTSFTYTPFCTNATAYYSSEYHIRAKSITVGGKKVSVDKDSLDNGFIKSANINTMIPYTVLRTSIYNAFTSIFIEKAKALNITRVASVAPFGVCFDSKNMISTRVGALVPEINFFLQTNIVVWRIFRSNSMVKVSDKVSCLGFVDGGNEACHVIGGSQLENNLLEFNLAKMRLRFTTTLGRQTSCSNFNFKIKEQYLRSSG</sequence>
<dbReference type="InterPro" id="IPR001461">
    <property type="entry name" value="Aspartic_peptidase_A1"/>
</dbReference>
<name>A0AAD4XB53_9MAGN</name>
<keyword evidence="7" id="KW-1185">Reference proteome</keyword>
<evidence type="ECO:0000313" key="6">
    <source>
        <dbReference type="EMBL" id="KAI3895619.1"/>
    </source>
</evidence>